<dbReference type="GO" id="GO:0140098">
    <property type="term" value="F:catalytic activity, acting on RNA"/>
    <property type="evidence" value="ECO:0007669"/>
    <property type="project" value="UniProtKB-ARBA"/>
</dbReference>
<dbReference type="PANTHER" id="PTHR21600:SF87">
    <property type="entry name" value="RNA PSEUDOURIDYLATE SYNTHASE DOMAIN-CONTAINING PROTEIN 1"/>
    <property type="match status" value="1"/>
</dbReference>
<dbReference type="InterPro" id="IPR006145">
    <property type="entry name" value="PsdUridine_synth_RsuA/RluA"/>
</dbReference>
<proteinExistence type="inferred from homology"/>
<dbReference type="OrthoDB" id="9807829at2"/>
<feature type="region of interest" description="Disordered" evidence="2">
    <location>
        <begin position="286"/>
        <end position="305"/>
    </location>
</feature>
<protein>
    <submittedName>
        <fullName evidence="4">tRNA pseudouridine32 synthase / 23S rRNA pseudouridine746 synthase</fullName>
    </submittedName>
</protein>
<gene>
    <name evidence="4" type="ORF">SAMN05444390_1012078</name>
</gene>
<dbReference type="GO" id="GO:0009982">
    <property type="term" value="F:pseudouridine synthase activity"/>
    <property type="evidence" value="ECO:0007669"/>
    <property type="project" value="InterPro"/>
</dbReference>
<dbReference type="Proteomes" id="UP000236745">
    <property type="component" value="Unassembled WGS sequence"/>
</dbReference>
<dbReference type="PANTHER" id="PTHR21600">
    <property type="entry name" value="MITOCHONDRIAL RNA PSEUDOURIDINE SYNTHASE"/>
    <property type="match status" value="1"/>
</dbReference>
<evidence type="ECO:0000313" key="5">
    <source>
        <dbReference type="Proteomes" id="UP000236745"/>
    </source>
</evidence>
<evidence type="ECO:0000256" key="1">
    <source>
        <dbReference type="ARBA" id="ARBA00010876"/>
    </source>
</evidence>
<dbReference type="GO" id="GO:0000455">
    <property type="term" value="P:enzyme-directed rRNA pseudouridine synthesis"/>
    <property type="evidence" value="ECO:0007669"/>
    <property type="project" value="TreeGrafter"/>
</dbReference>
<dbReference type="InterPro" id="IPR006224">
    <property type="entry name" value="PsdUridine_synth_RluA-like_CS"/>
</dbReference>
<keyword evidence="5" id="KW-1185">Reference proteome</keyword>
<comment type="similarity">
    <text evidence="1">Belongs to the pseudouridine synthase RluA family.</text>
</comment>
<feature type="domain" description="Pseudouridine synthase RsuA/RluA-like" evidence="3">
    <location>
        <begin position="93"/>
        <end position="226"/>
    </location>
</feature>
<dbReference type="CDD" id="cd02869">
    <property type="entry name" value="PseudoU_synth_RluA_like"/>
    <property type="match status" value="1"/>
</dbReference>
<organism evidence="4 5">
    <name type="scientific">Marinobacterium lutimaris</name>
    <dbReference type="NCBI Taxonomy" id="568106"/>
    <lineage>
        <taxon>Bacteria</taxon>
        <taxon>Pseudomonadati</taxon>
        <taxon>Pseudomonadota</taxon>
        <taxon>Gammaproteobacteria</taxon>
        <taxon>Oceanospirillales</taxon>
        <taxon>Oceanospirillaceae</taxon>
        <taxon>Marinobacterium</taxon>
    </lineage>
</organism>
<dbReference type="EMBL" id="FNVQ01000001">
    <property type="protein sequence ID" value="SEG33031.1"/>
    <property type="molecule type" value="Genomic_DNA"/>
</dbReference>
<dbReference type="SUPFAM" id="SSF55120">
    <property type="entry name" value="Pseudouridine synthase"/>
    <property type="match status" value="1"/>
</dbReference>
<dbReference type="InterPro" id="IPR050188">
    <property type="entry name" value="RluA_PseudoU_synthase"/>
</dbReference>
<evidence type="ECO:0000256" key="2">
    <source>
        <dbReference type="SAM" id="MobiDB-lite"/>
    </source>
</evidence>
<dbReference type="AlphaFoldDB" id="A0A1H5Z9M7"/>
<dbReference type="RefSeq" id="WP_104002926.1">
    <property type="nucleotide sequence ID" value="NZ_FNVQ01000001.1"/>
</dbReference>
<dbReference type="InterPro" id="IPR020103">
    <property type="entry name" value="PsdUridine_synth_cat_dom_sf"/>
</dbReference>
<sequence length="305" mass="33799">MTGKLHLELNIDQQHNGRKASDYLAEASGLPKQRIKDAMTKGAVWLRRGRNRKRLRKATEALKSGDSLMLFYDADLLSRTAEPPVCLHDARGYSVWFKPAGILSQGNDYGDHLSLLRLAEQILEPKRAAFPVHRLDRETAGLVLVAHKAGVAAQLSALFRDNQVDKTYLVRVLGNTPESGTIEARLDGKNARTHYLRMDYDPESDIAELEVKIDTGRTHQIRRHLAGIGHPVIGDPRYGQGNKNKAGLQLWAKALAFTCPLRRQSASFELSTEFLAKNAQYKPLTSLNSCSDDEASAPGPTKKPA</sequence>
<reference evidence="4 5" key="1">
    <citation type="submission" date="2016-10" db="EMBL/GenBank/DDBJ databases">
        <authorList>
            <person name="de Groot N.N."/>
        </authorList>
    </citation>
    <scope>NUCLEOTIDE SEQUENCE [LARGE SCALE GENOMIC DNA]</scope>
    <source>
        <strain evidence="4 5">DSM 22012</strain>
    </source>
</reference>
<evidence type="ECO:0000259" key="3">
    <source>
        <dbReference type="Pfam" id="PF00849"/>
    </source>
</evidence>
<name>A0A1H5Z9M7_9GAMM</name>
<dbReference type="Gene3D" id="3.30.2350.10">
    <property type="entry name" value="Pseudouridine synthase"/>
    <property type="match status" value="1"/>
</dbReference>
<dbReference type="Pfam" id="PF00849">
    <property type="entry name" value="PseudoU_synth_2"/>
    <property type="match status" value="1"/>
</dbReference>
<dbReference type="PROSITE" id="PS01129">
    <property type="entry name" value="PSI_RLU"/>
    <property type="match status" value="1"/>
</dbReference>
<evidence type="ECO:0000313" key="4">
    <source>
        <dbReference type="EMBL" id="SEG33031.1"/>
    </source>
</evidence>
<accession>A0A1H5Z9M7</accession>
<dbReference type="GO" id="GO:0003723">
    <property type="term" value="F:RNA binding"/>
    <property type="evidence" value="ECO:0007669"/>
    <property type="project" value="InterPro"/>
</dbReference>